<evidence type="ECO:0000313" key="10">
    <source>
        <dbReference type="Proteomes" id="UP000001357"/>
    </source>
</evidence>
<dbReference type="AlphaFoldDB" id="A9V874"/>
<proteinExistence type="predicted"/>
<dbReference type="OMA" id="TFPYSFT"/>
<name>A9V874_MONBE</name>
<evidence type="ECO:0000256" key="4">
    <source>
        <dbReference type="ARBA" id="ARBA00022824"/>
    </source>
</evidence>
<dbReference type="GO" id="GO:0005789">
    <property type="term" value="C:endoplasmic reticulum membrane"/>
    <property type="evidence" value="ECO:0007669"/>
    <property type="project" value="UniProtKB-SubCell"/>
</dbReference>
<evidence type="ECO:0000256" key="1">
    <source>
        <dbReference type="ARBA" id="ARBA00004115"/>
    </source>
</evidence>
<evidence type="ECO:0000256" key="6">
    <source>
        <dbReference type="ARBA" id="ARBA00023136"/>
    </source>
</evidence>
<evidence type="ECO:0000256" key="2">
    <source>
        <dbReference type="ARBA" id="ARBA00022692"/>
    </source>
</evidence>
<evidence type="ECO:0000256" key="8">
    <source>
        <dbReference type="SAM" id="SignalP"/>
    </source>
</evidence>
<dbReference type="Proteomes" id="UP000001357">
    <property type="component" value="Unassembled WGS sequence"/>
</dbReference>
<gene>
    <name evidence="9" type="ORF">MONBRDRAFT_28449</name>
</gene>
<keyword evidence="2" id="KW-0812">Transmembrane</keyword>
<dbReference type="eggNOG" id="KOG1631">
    <property type="taxonomic scope" value="Eukaryota"/>
</dbReference>
<dbReference type="InterPro" id="IPR005595">
    <property type="entry name" value="TRAP_alpha"/>
</dbReference>
<evidence type="ECO:0000256" key="7">
    <source>
        <dbReference type="SAM" id="MobiDB-lite"/>
    </source>
</evidence>
<evidence type="ECO:0000256" key="5">
    <source>
        <dbReference type="ARBA" id="ARBA00022989"/>
    </source>
</evidence>
<keyword evidence="10" id="KW-1185">Reference proteome</keyword>
<dbReference type="EMBL" id="CH991567">
    <property type="protein sequence ID" value="EDQ86221.1"/>
    <property type="molecule type" value="Genomic_DNA"/>
</dbReference>
<keyword evidence="4" id="KW-0256">Endoplasmic reticulum</keyword>
<dbReference type="KEGG" id="mbr:MONBRDRAFT_28449"/>
<comment type="subcellular location">
    <subcellularLocation>
        <location evidence="1">Endoplasmic reticulum membrane</location>
        <topology evidence="1">Single-pass type I membrane protein</topology>
    </subcellularLocation>
</comment>
<organism evidence="9 10">
    <name type="scientific">Monosiga brevicollis</name>
    <name type="common">Choanoflagellate</name>
    <dbReference type="NCBI Taxonomy" id="81824"/>
    <lineage>
        <taxon>Eukaryota</taxon>
        <taxon>Choanoflagellata</taxon>
        <taxon>Craspedida</taxon>
        <taxon>Salpingoecidae</taxon>
        <taxon>Monosiga</taxon>
    </lineage>
</organism>
<dbReference type="InParanoid" id="A9V874"/>
<keyword evidence="6" id="KW-0472">Membrane</keyword>
<protein>
    <submittedName>
        <fullName evidence="9">Uncharacterized protein</fullName>
    </submittedName>
</protein>
<dbReference type="GO" id="GO:0005783">
    <property type="term" value="C:endoplasmic reticulum"/>
    <property type="evidence" value="ECO:0000318"/>
    <property type="project" value="GO_Central"/>
</dbReference>
<feature type="region of interest" description="Disordered" evidence="7">
    <location>
        <begin position="209"/>
        <end position="242"/>
    </location>
</feature>
<evidence type="ECO:0000256" key="3">
    <source>
        <dbReference type="ARBA" id="ARBA00022729"/>
    </source>
</evidence>
<evidence type="ECO:0000313" key="9">
    <source>
        <dbReference type="EMBL" id="EDQ86221.1"/>
    </source>
</evidence>
<feature type="chain" id="PRO_5002742940" evidence="8">
    <location>
        <begin position="24"/>
        <end position="242"/>
    </location>
</feature>
<feature type="compositionally biased region" description="Polar residues" evidence="7">
    <location>
        <begin position="223"/>
        <end position="242"/>
    </location>
</feature>
<dbReference type="FunCoup" id="A9V874">
    <property type="interactions" value="1142"/>
</dbReference>
<accession>A9V874</accession>
<keyword evidence="3 8" id="KW-0732">Signal</keyword>
<dbReference type="PANTHER" id="PTHR12924">
    <property type="entry name" value="TRANSLOCON-ASSOCIATED PROTEIN, ALPHA SUBUNIT"/>
    <property type="match status" value="1"/>
</dbReference>
<dbReference type="PANTHER" id="PTHR12924:SF0">
    <property type="entry name" value="TRANSLOCON-ASSOCIATED PROTEIN SUBUNIT ALPHA"/>
    <property type="match status" value="1"/>
</dbReference>
<dbReference type="RefSeq" id="XP_001748891.1">
    <property type="nucleotide sequence ID" value="XM_001748839.1"/>
</dbReference>
<feature type="signal peptide" evidence="8">
    <location>
        <begin position="1"/>
        <end position="23"/>
    </location>
</feature>
<sequence>MKFCRNVLLLALLLAPLALLSHAQDVEEDEDIEDTIVLDDLEVEEEEISLTNLVTTTTIFPSHVDKVFPAGSIVSAVVGVRNAASEPIIVNAMAASIRPLEDMTQSFQNLSLIFLADRIEPGEEASFNYKFRPSERFEPATFALVLDVGFTDAQDRQFVVQAHNTSVTITEAEDDGDLTGLLPFVSMAALAAFAYVYLQKPELLQTAAAPAAKPEKIERGTRASASGNEWLNSANLPQSARK</sequence>
<keyword evidence="5" id="KW-1133">Transmembrane helix</keyword>
<dbReference type="STRING" id="81824.A9V874"/>
<dbReference type="Pfam" id="PF03896">
    <property type="entry name" value="TRAP_alpha"/>
    <property type="match status" value="1"/>
</dbReference>
<reference evidence="9 10" key="1">
    <citation type="journal article" date="2008" name="Nature">
        <title>The genome of the choanoflagellate Monosiga brevicollis and the origin of metazoans.</title>
        <authorList>
            <consortium name="JGI Sequencing"/>
            <person name="King N."/>
            <person name="Westbrook M.J."/>
            <person name="Young S.L."/>
            <person name="Kuo A."/>
            <person name="Abedin M."/>
            <person name="Chapman J."/>
            <person name="Fairclough S."/>
            <person name="Hellsten U."/>
            <person name="Isogai Y."/>
            <person name="Letunic I."/>
            <person name="Marr M."/>
            <person name="Pincus D."/>
            <person name="Putnam N."/>
            <person name="Rokas A."/>
            <person name="Wright K.J."/>
            <person name="Zuzow R."/>
            <person name="Dirks W."/>
            <person name="Good M."/>
            <person name="Goodstein D."/>
            <person name="Lemons D."/>
            <person name="Li W."/>
            <person name="Lyons J.B."/>
            <person name="Morris A."/>
            <person name="Nichols S."/>
            <person name="Richter D.J."/>
            <person name="Salamov A."/>
            <person name="Bork P."/>
            <person name="Lim W.A."/>
            <person name="Manning G."/>
            <person name="Miller W.T."/>
            <person name="McGinnis W."/>
            <person name="Shapiro H."/>
            <person name="Tjian R."/>
            <person name="Grigoriev I.V."/>
            <person name="Rokhsar D."/>
        </authorList>
    </citation>
    <scope>NUCLEOTIDE SEQUENCE [LARGE SCALE GENOMIC DNA]</scope>
    <source>
        <strain evidence="10">MX1 / ATCC 50154</strain>
    </source>
</reference>
<dbReference type="GeneID" id="5894188"/>